<reference evidence="1 2" key="1">
    <citation type="submission" date="2022-01" db="EMBL/GenBank/DDBJ databases">
        <authorList>
            <person name="Xiong W."/>
            <person name="Schranz E."/>
        </authorList>
    </citation>
    <scope>NUCLEOTIDE SEQUENCE [LARGE SCALE GENOMIC DNA]</scope>
</reference>
<protein>
    <recommendedName>
        <fullName evidence="3">Dirigent protein</fullName>
    </recommendedName>
</protein>
<name>A0AAU9MBN1_9ASTR</name>
<comment type="caution">
    <text evidence="1">The sequence shown here is derived from an EMBL/GenBank/DDBJ whole genome shotgun (WGS) entry which is preliminary data.</text>
</comment>
<evidence type="ECO:0000313" key="1">
    <source>
        <dbReference type="EMBL" id="CAH1422043.1"/>
    </source>
</evidence>
<evidence type="ECO:0008006" key="3">
    <source>
        <dbReference type="Google" id="ProtNLM"/>
    </source>
</evidence>
<sequence length="88" mass="9787">MKAENMQQYHFSAVVQGGFNGGEPFVQSVMQNGLVNMVVGSQNVNGVEVGGLDGYFGNSGFSIKAMEWNHIRMFHHSETWIPFRLHIG</sequence>
<dbReference type="AlphaFoldDB" id="A0AAU9MBN1"/>
<dbReference type="Proteomes" id="UP001157418">
    <property type="component" value="Unassembled WGS sequence"/>
</dbReference>
<keyword evidence="2" id="KW-1185">Reference proteome</keyword>
<accession>A0AAU9MBN1</accession>
<dbReference type="EMBL" id="CAKMRJ010001112">
    <property type="protein sequence ID" value="CAH1422043.1"/>
    <property type="molecule type" value="Genomic_DNA"/>
</dbReference>
<proteinExistence type="predicted"/>
<organism evidence="1 2">
    <name type="scientific">Lactuca virosa</name>
    <dbReference type="NCBI Taxonomy" id="75947"/>
    <lineage>
        <taxon>Eukaryota</taxon>
        <taxon>Viridiplantae</taxon>
        <taxon>Streptophyta</taxon>
        <taxon>Embryophyta</taxon>
        <taxon>Tracheophyta</taxon>
        <taxon>Spermatophyta</taxon>
        <taxon>Magnoliopsida</taxon>
        <taxon>eudicotyledons</taxon>
        <taxon>Gunneridae</taxon>
        <taxon>Pentapetalae</taxon>
        <taxon>asterids</taxon>
        <taxon>campanulids</taxon>
        <taxon>Asterales</taxon>
        <taxon>Asteraceae</taxon>
        <taxon>Cichorioideae</taxon>
        <taxon>Cichorieae</taxon>
        <taxon>Lactucinae</taxon>
        <taxon>Lactuca</taxon>
    </lineage>
</organism>
<evidence type="ECO:0000313" key="2">
    <source>
        <dbReference type="Proteomes" id="UP001157418"/>
    </source>
</evidence>
<gene>
    <name evidence="1" type="ORF">LVIROSA_LOCUS9404</name>
</gene>